<keyword evidence="4 7" id="KW-0520">NAD</keyword>
<feature type="non-terminal residue" evidence="12">
    <location>
        <position position="1"/>
    </location>
</feature>
<feature type="binding site" evidence="7">
    <location>
        <begin position="111"/>
        <end position="113"/>
    </location>
    <ligand>
        <name>NAD(+)</name>
        <dbReference type="ChEBI" id="CHEBI:57540"/>
    </ligand>
</feature>
<dbReference type="AlphaFoldDB" id="A0A2M6WS65"/>
<feature type="coiled-coil region" evidence="10">
    <location>
        <begin position="353"/>
        <end position="380"/>
    </location>
</feature>
<evidence type="ECO:0000259" key="11">
    <source>
        <dbReference type="SMART" id="SM00997"/>
    </source>
</evidence>
<feature type="binding site" evidence="6">
    <location>
        <position position="110"/>
    </location>
    <ligand>
        <name>substrate</name>
    </ligand>
</feature>
<feature type="binding site" evidence="7">
    <location>
        <begin position="253"/>
        <end position="255"/>
    </location>
    <ligand>
        <name>NAD(+)</name>
        <dbReference type="ChEBI" id="CHEBI:57540"/>
    </ligand>
</feature>
<dbReference type="Gene3D" id="3.40.50.1480">
    <property type="entry name" value="Adenosylhomocysteinase-like"/>
    <property type="match status" value="1"/>
</dbReference>
<protein>
    <recommendedName>
        <fullName evidence="5 8">Adenosylhomocysteinase</fullName>
        <ecNumber evidence="5 8">3.13.2.1</ecNumber>
    </recommendedName>
</protein>
<dbReference type="GO" id="GO:0006730">
    <property type="term" value="P:one-carbon metabolic process"/>
    <property type="evidence" value="ECO:0007669"/>
    <property type="project" value="UniProtKB-UniRule"/>
</dbReference>
<dbReference type="GO" id="GO:0005829">
    <property type="term" value="C:cytosol"/>
    <property type="evidence" value="ECO:0007669"/>
    <property type="project" value="TreeGrafter"/>
</dbReference>
<name>A0A2M6WS65_9BACT</name>
<evidence type="ECO:0000256" key="3">
    <source>
        <dbReference type="ARBA" id="ARBA00022801"/>
    </source>
</evidence>
<evidence type="ECO:0000256" key="10">
    <source>
        <dbReference type="SAM" id="Coils"/>
    </source>
</evidence>
<dbReference type="InterPro" id="IPR042172">
    <property type="entry name" value="Adenosylhomocyst_ase-like_sf"/>
</dbReference>
<evidence type="ECO:0000256" key="2">
    <source>
        <dbReference type="ARBA" id="ARBA00022563"/>
    </source>
</evidence>
<keyword evidence="10" id="KW-0175">Coiled coil</keyword>
<feature type="binding site" evidence="6">
    <location>
        <position position="140"/>
    </location>
    <ligand>
        <name>substrate</name>
    </ligand>
</feature>
<dbReference type="PIRSF" id="PIRSF001109">
    <property type="entry name" value="Ad_hcy_hydrolase"/>
    <property type="match status" value="1"/>
</dbReference>
<feature type="domain" description="S-adenosyl-L-homocysteine hydrolase NAD binding" evidence="11">
    <location>
        <begin position="145"/>
        <end position="313"/>
    </location>
</feature>
<dbReference type="GO" id="GO:0004013">
    <property type="term" value="F:adenosylhomocysteinase activity"/>
    <property type="evidence" value="ECO:0007669"/>
    <property type="project" value="UniProtKB-UniRule"/>
</dbReference>
<feature type="binding site" evidence="7">
    <location>
        <position position="197"/>
    </location>
    <ligand>
        <name>NAD(+)</name>
        <dbReference type="ChEBI" id="CHEBI:57540"/>
    </ligand>
</feature>
<reference evidence="13" key="1">
    <citation type="submission" date="2017-09" db="EMBL/GenBank/DDBJ databases">
        <title>Depth-based differentiation of microbial function through sediment-hosted aquifers and enrichment of novel symbionts in the deep terrestrial subsurface.</title>
        <authorList>
            <person name="Probst A.J."/>
            <person name="Ladd B."/>
            <person name="Jarett J.K."/>
            <person name="Geller-Mcgrath D.E."/>
            <person name="Sieber C.M.K."/>
            <person name="Emerson J.B."/>
            <person name="Anantharaman K."/>
            <person name="Thomas B.C."/>
            <person name="Malmstrom R."/>
            <person name="Stieglmeier M."/>
            <person name="Klingl A."/>
            <person name="Woyke T."/>
            <person name="Ryan C.M."/>
            <person name="Banfield J.F."/>
        </authorList>
    </citation>
    <scope>NUCLEOTIDE SEQUENCE [LARGE SCALE GENOMIC DNA]</scope>
</reference>
<feature type="binding site" evidence="7">
    <location>
        <position position="307"/>
    </location>
    <ligand>
        <name>NAD(+)</name>
        <dbReference type="ChEBI" id="CHEBI:57540"/>
    </ligand>
</feature>
<dbReference type="SUPFAM" id="SSF52283">
    <property type="entry name" value="Formate/glycerate dehydrogenase catalytic domain-like"/>
    <property type="match status" value="1"/>
</dbReference>
<evidence type="ECO:0000256" key="5">
    <source>
        <dbReference type="NCBIfam" id="TIGR00936"/>
    </source>
</evidence>
<dbReference type="EC" id="3.13.2.1" evidence="5 8"/>
<dbReference type="Proteomes" id="UP000228964">
    <property type="component" value="Unassembled WGS sequence"/>
</dbReference>
<keyword evidence="2 8" id="KW-0554">One-carbon metabolism</keyword>
<proteinExistence type="inferred from homology"/>
<comment type="pathway">
    <text evidence="8">Amino-acid biosynthesis; L-homocysteine biosynthesis; L-homocysteine from S-adenosyl-L-homocysteine: step 1/1.</text>
</comment>
<evidence type="ECO:0000256" key="8">
    <source>
        <dbReference type="RuleBase" id="RU000548"/>
    </source>
</evidence>
<accession>A0A2M6WS65</accession>
<dbReference type="InterPro" id="IPR036291">
    <property type="entry name" value="NAD(P)-bd_dom_sf"/>
</dbReference>
<dbReference type="InterPro" id="IPR015878">
    <property type="entry name" value="Ado_hCys_hydrolase_NAD-bd"/>
</dbReference>
<evidence type="ECO:0000313" key="13">
    <source>
        <dbReference type="Proteomes" id="UP000228964"/>
    </source>
</evidence>
<dbReference type="SMART" id="SM00997">
    <property type="entry name" value="AdoHcyase_NAD"/>
    <property type="match status" value="1"/>
</dbReference>
<evidence type="ECO:0000256" key="1">
    <source>
        <dbReference type="ARBA" id="ARBA00007122"/>
    </source>
</evidence>
<dbReference type="NCBIfam" id="TIGR00936">
    <property type="entry name" value="ahcY"/>
    <property type="match status" value="1"/>
</dbReference>
<feature type="binding site" evidence="6">
    <location>
        <position position="13"/>
    </location>
    <ligand>
        <name>substrate</name>
    </ligand>
</feature>
<comment type="similarity">
    <text evidence="1 9">Belongs to the adenosylhomocysteinase family.</text>
</comment>
<feature type="binding site" evidence="7">
    <location>
        <position position="314"/>
    </location>
    <ligand>
        <name>NAD(+)</name>
        <dbReference type="ChEBI" id="CHEBI:57540"/>
    </ligand>
</feature>
<gene>
    <name evidence="12" type="ORF">COT96_00685</name>
</gene>
<feature type="binding site" evidence="6">
    <location>
        <position position="85"/>
    </location>
    <ligand>
        <name>substrate</name>
    </ligand>
</feature>
<keyword evidence="3 8" id="KW-0378">Hydrolase</keyword>
<evidence type="ECO:0000256" key="9">
    <source>
        <dbReference type="RuleBase" id="RU004166"/>
    </source>
</evidence>
<dbReference type="FunFam" id="3.40.50.720:FF:000004">
    <property type="entry name" value="Adenosylhomocysteinase"/>
    <property type="match status" value="1"/>
</dbReference>
<dbReference type="PANTHER" id="PTHR23420">
    <property type="entry name" value="ADENOSYLHOMOCYSTEINASE"/>
    <property type="match status" value="1"/>
</dbReference>
<dbReference type="EMBL" id="PFAO01000014">
    <property type="protein sequence ID" value="PIT95546.1"/>
    <property type="molecule type" value="Genomic_DNA"/>
</dbReference>
<dbReference type="PANTHER" id="PTHR23420:SF0">
    <property type="entry name" value="ADENOSYLHOMOCYSTEINASE"/>
    <property type="match status" value="1"/>
</dbReference>
<evidence type="ECO:0000256" key="7">
    <source>
        <dbReference type="PIRSR" id="PIRSR001109-2"/>
    </source>
</evidence>
<feature type="binding site" evidence="6">
    <location>
        <position position="144"/>
    </location>
    <ligand>
        <name>substrate</name>
    </ligand>
</feature>
<comment type="caution">
    <text evidence="12">The sequence shown here is derived from an EMBL/GenBank/DDBJ whole genome shotgun (WGS) entry which is preliminary data.</text>
</comment>
<dbReference type="PROSITE" id="PS00739">
    <property type="entry name" value="ADOHCYASE_2"/>
    <property type="match status" value="1"/>
</dbReference>
<dbReference type="Pfam" id="PF00670">
    <property type="entry name" value="AdoHcyase_NAD"/>
    <property type="match status" value="1"/>
</dbReference>
<comment type="cofactor">
    <cofactor evidence="7 8">
        <name>NAD(+)</name>
        <dbReference type="ChEBI" id="CHEBI:57540"/>
    </cofactor>
    <text evidence="7 8">Binds 1 NAD(+) per subunit.</text>
</comment>
<dbReference type="SMART" id="SM00996">
    <property type="entry name" value="AdoHcyase"/>
    <property type="match status" value="1"/>
</dbReference>
<dbReference type="SUPFAM" id="SSF51735">
    <property type="entry name" value="NAD(P)-binding Rossmann-fold domains"/>
    <property type="match status" value="1"/>
</dbReference>
<organism evidence="12 13">
    <name type="scientific">Candidatus Falkowbacteria bacterium CG10_big_fil_rev_8_21_14_0_10_38_22</name>
    <dbReference type="NCBI Taxonomy" id="1974564"/>
    <lineage>
        <taxon>Bacteria</taxon>
        <taxon>Candidatus Falkowiibacteriota</taxon>
    </lineage>
</organism>
<feature type="binding site" evidence="7">
    <location>
        <begin position="176"/>
        <end position="181"/>
    </location>
    <ligand>
        <name>NAD(+)</name>
        <dbReference type="ChEBI" id="CHEBI:57540"/>
    </ligand>
</feature>
<dbReference type="Gene3D" id="3.40.50.720">
    <property type="entry name" value="NAD(P)-binding Rossmann-like Domain"/>
    <property type="match status" value="1"/>
</dbReference>
<sequence>LKGIKISACLHITAETANLARTIKAGGADIALCASNPLSTQDDVAAVLVKDYKISVWARRGESREVYFKHLNSVLKHQPQVTMDDGADLISLLHTKYKDWAKNIYGSMEETTTGVIRLKALAERGKLAVPIIAVNDAKTKNLFDNRYGTGQSTIDGIIRATDILLAGKNIVVAGYGWCGRGVASRARGLGAKVIITEVDKIKAIEAAMDGFAVMPMKEAAKIGDLFCTLTGDIHVIDKEHFQLMKDGAIICNSGHFDVEINLPVLKKMSSKINKNVRHCVDEYVIKVKTQNSKFKSIYLLAEGRLVNLAAAEGHPASVMDMSFATQVLSAEYVVKNYKKLEKKVYNVPEEIENKVAELKLKAMNIKIDELTAEQENYLKSWEVGT</sequence>
<dbReference type="GO" id="GO:0033353">
    <property type="term" value="P:S-adenosylmethionine cycle"/>
    <property type="evidence" value="ECO:0007669"/>
    <property type="project" value="TreeGrafter"/>
</dbReference>
<dbReference type="UniPathway" id="UPA00314">
    <property type="reaction ID" value="UER00076"/>
</dbReference>
<dbReference type="InterPro" id="IPR020082">
    <property type="entry name" value="S-Ado-L-homoCys_hydrolase_CS"/>
</dbReference>
<evidence type="ECO:0000256" key="6">
    <source>
        <dbReference type="PIRSR" id="PIRSR001109-1"/>
    </source>
</evidence>
<evidence type="ECO:0000313" key="12">
    <source>
        <dbReference type="EMBL" id="PIT95546.1"/>
    </source>
</evidence>
<evidence type="ECO:0000256" key="4">
    <source>
        <dbReference type="ARBA" id="ARBA00023027"/>
    </source>
</evidence>
<comment type="catalytic activity">
    <reaction evidence="8">
        <text>S-adenosyl-L-homocysteine + H2O = L-homocysteine + adenosine</text>
        <dbReference type="Rhea" id="RHEA:21708"/>
        <dbReference type="ChEBI" id="CHEBI:15377"/>
        <dbReference type="ChEBI" id="CHEBI:16335"/>
        <dbReference type="ChEBI" id="CHEBI:57856"/>
        <dbReference type="ChEBI" id="CHEBI:58199"/>
        <dbReference type="EC" id="3.13.2.1"/>
    </reaction>
</comment>
<dbReference type="Pfam" id="PF05221">
    <property type="entry name" value="AdoHcyase"/>
    <property type="match status" value="1"/>
</dbReference>
<dbReference type="NCBIfam" id="NF004005">
    <property type="entry name" value="PRK05476.2-3"/>
    <property type="match status" value="1"/>
</dbReference>
<dbReference type="CDD" id="cd00401">
    <property type="entry name" value="SAHH"/>
    <property type="match status" value="1"/>
</dbReference>
<dbReference type="InterPro" id="IPR000043">
    <property type="entry name" value="Adenosylhomocysteinase-like"/>
</dbReference>